<evidence type="ECO:0000313" key="2">
    <source>
        <dbReference type="EMBL" id="KYC43696.1"/>
    </source>
</evidence>
<organism evidence="2 3">
    <name type="scientific">Scytonema hofmannii PCC 7110</name>
    <dbReference type="NCBI Taxonomy" id="128403"/>
    <lineage>
        <taxon>Bacteria</taxon>
        <taxon>Bacillati</taxon>
        <taxon>Cyanobacteriota</taxon>
        <taxon>Cyanophyceae</taxon>
        <taxon>Nostocales</taxon>
        <taxon>Scytonemataceae</taxon>
        <taxon>Scytonema</taxon>
    </lineage>
</organism>
<accession>A0A139XG72</accession>
<protein>
    <recommendedName>
        <fullName evidence="4">DUF1772 domain-containing protein</fullName>
    </recommendedName>
</protein>
<reference evidence="2 3" key="1">
    <citation type="journal article" date="2013" name="Genome Biol. Evol.">
        <title>Genomes of Stigonematalean cyanobacteria (subsection V) and the evolution of oxygenic photosynthesis from prokaryotes to plastids.</title>
        <authorList>
            <person name="Dagan T."/>
            <person name="Roettger M."/>
            <person name="Stucken K."/>
            <person name="Landan G."/>
            <person name="Koch R."/>
            <person name="Major P."/>
            <person name="Gould S.B."/>
            <person name="Goremykin V.V."/>
            <person name="Rippka R."/>
            <person name="Tandeau de Marsac N."/>
            <person name="Gugger M."/>
            <person name="Lockhart P.J."/>
            <person name="Allen J.F."/>
            <person name="Brune I."/>
            <person name="Maus I."/>
            <person name="Puhler A."/>
            <person name="Martin W.F."/>
        </authorList>
    </citation>
    <scope>NUCLEOTIDE SEQUENCE [LARGE SCALE GENOMIC DNA]</scope>
    <source>
        <strain evidence="2 3">PCC 7110</strain>
    </source>
</reference>
<comment type="caution">
    <text evidence="2">The sequence shown here is derived from an EMBL/GenBank/DDBJ whole genome shotgun (WGS) entry which is preliminary data.</text>
</comment>
<evidence type="ECO:0008006" key="4">
    <source>
        <dbReference type="Google" id="ProtNLM"/>
    </source>
</evidence>
<evidence type="ECO:0000256" key="1">
    <source>
        <dbReference type="SAM" id="Phobius"/>
    </source>
</evidence>
<feature type="transmembrane region" description="Helical" evidence="1">
    <location>
        <begin position="131"/>
        <end position="153"/>
    </location>
</feature>
<name>A0A139XG72_9CYAN</name>
<evidence type="ECO:0000313" key="3">
    <source>
        <dbReference type="Proteomes" id="UP000076925"/>
    </source>
</evidence>
<proteinExistence type="predicted"/>
<keyword evidence="1" id="KW-0812">Transmembrane</keyword>
<sequence>MFLKTWRFITLTLVALYMGLEFSHTLELPPKIQYDGSLYVTIQNTLYAYFGMPGPGAFVTVGALLSAIVLVFLVRKRRPAFQWTLAGTIFLALAFPVVYFSFIESVNRVVEQATPQSLPPNWVALRNQWEYAHATNFGLTLISFSALLISILVDTPVKHSRELTSQRKLSHHS</sequence>
<dbReference type="AlphaFoldDB" id="A0A139XG72"/>
<dbReference type="Proteomes" id="UP000076925">
    <property type="component" value="Unassembled WGS sequence"/>
</dbReference>
<keyword evidence="3" id="KW-1185">Reference proteome</keyword>
<keyword evidence="1" id="KW-0472">Membrane</keyword>
<keyword evidence="1" id="KW-1133">Transmembrane helix</keyword>
<dbReference type="EMBL" id="ANNX02000012">
    <property type="protein sequence ID" value="KYC43696.1"/>
    <property type="molecule type" value="Genomic_DNA"/>
</dbReference>
<dbReference type="OrthoDB" id="1453741at2"/>
<feature type="transmembrane region" description="Helical" evidence="1">
    <location>
        <begin position="47"/>
        <end position="73"/>
    </location>
</feature>
<gene>
    <name evidence="2" type="ORF">WA1_00565</name>
</gene>
<feature type="transmembrane region" description="Helical" evidence="1">
    <location>
        <begin position="80"/>
        <end position="102"/>
    </location>
</feature>
<dbReference type="RefSeq" id="WP_017742177.1">
    <property type="nucleotide sequence ID" value="NZ_KQ976354.1"/>
</dbReference>